<dbReference type="STRING" id="1280946.HY29_03220"/>
<evidence type="ECO:0000313" key="1">
    <source>
        <dbReference type="EMBL" id="KCZ54097.1"/>
    </source>
</evidence>
<reference evidence="1 2" key="1">
    <citation type="journal article" date="2014" name="Antonie Van Leeuwenhoek">
        <title>Hyphomonas beringensis sp. nov. and Hyphomonas chukchiensis sp. nov., isolated from surface seawater of the Bering Sea and Chukchi Sea.</title>
        <authorList>
            <person name="Li C."/>
            <person name="Lai Q."/>
            <person name="Li G."/>
            <person name="Dong C."/>
            <person name="Wang J."/>
            <person name="Liao Y."/>
            <person name="Shao Z."/>
        </authorList>
    </citation>
    <scope>NUCLEOTIDE SEQUENCE [LARGE SCALE GENOMIC DNA]</scope>
    <source>
        <strain evidence="1 2">25B14_1</strain>
    </source>
</reference>
<name>A0A062U749_9PROT</name>
<organism evidence="1 2">
    <name type="scientific">Hyphomonas beringensis</name>
    <dbReference type="NCBI Taxonomy" id="1280946"/>
    <lineage>
        <taxon>Bacteria</taxon>
        <taxon>Pseudomonadati</taxon>
        <taxon>Pseudomonadota</taxon>
        <taxon>Alphaproteobacteria</taxon>
        <taxon>Hyphomonadales</taxon>
        <taxon>Hyphomonadaceae</taxon>
        <taxon>Hyphomonas</taxon>
    </lineage>
</organism>
<comment type="caution">
    <text evidence="1">The sequence shown here is derived from an EMBL/GenBank/DDBJ whole genome shotgun (WGS) entry which is preliminary data.</text>
</comment>
<sequence>MSQLILIMSVSSRGQVCRGKMQQLFMGDDRPLHPAAMTRI</sequence>
<dbReference type="EMBL" id="AWFF01000043">
    <property type="protein sequence ID" value="KCZ54097.1"/>
    <property type="molecule type" value="Genomic_DNA"/>
</dbReference>
<dbReference type="Proteomes" id="UP000027037">
    <property type="component" value="Unassembled WGS sequence"/>
</dbReference>
<dbReference type="AlphaFoldDB" id="A0A062U749"/>
<accession>A0A062U749</accession>
<gene>
    <name evidence="1" type="ORF">HY29_03220</name>
</gene>
<protein>
    <submittedName>
        <fullName evidence="1">Uncharacterized protein</fullName>
    </submittedName>
</protein>
<evidence type="ECO:0000313" key="2">
    <source>
        <dbReference type="Proteomes" id="UP000027037"/>
    </source>
</evidence>
<proteinExistence type="predicted"/>
<keyword evidence="2" id="KW-1185">Reference proteome</keyword>